<proteinExistence type="predicted"/>
<dbReference type="Proteomes" id="UP001164459">
    <property type="component" value="Chromosome"/>
</dbReference>
<sequence length="604" mass="65440">MPQNAKPKSSAVIHTLVVVDDMLLQAAIERRLKHEGHIAASANGSREAIERLRRELFDVVLCDLHTTSGDGAELLQWLGSYFPSIPVVLIVEALSPEFRGQYEGGGSVRIVEKPIDLDKLVKAIEACGVRKGFYGNQIEVEFFDYVQMVAGSGRDKAVVLTTHAGTGYLWIEHGDIVHAQWGEIRGEQAFYKMLSVGRGSFRENLFRSPPARTIVRSSMHLLMEAARQADEGILGQTDETVEEREEEKPRHVPEPEPEPTPPPRPVAETRPTRAPMPKPATSPARSAPPSQPAPPSHGGSGLRRASDVRPDDIDMASVADSAIARIDDLALPQDDEELEARSHHRPQQHRAPERSSSERSGERSPSERSGERSPSERSGERSPEPSNDGVPVLRRRVQTLERRVAQPAMPTPARGTPTSVPALRATPASVPARHTPASIPAVPARATPTSIPAIRTNTIPPGQSSVAARGAPAQPARNDARPIKKANTVDLLEDPETRELMLGQFWQFEGVNGVAIISSTGKVIAEDMRNNSTVVTLAGFYMRGAARIARTLGYHVFDGVIARSASGQQMIMVGMGATSAVLSIAPGHDPEAIRDAIMGVDTKR</sequence>
<keyword evidence="6" id="KW-1185">Reference proteome</keyword>
<evidence type="ECO:0000259" key="4">
    <source>
        <dbReference type="PROSITE" id="PS50110"/>
    </source>
</evidence>
<dbReference type="InterPro" id="IPR011006">
    <property type="entry name" value="CheY-like_superfamily"/>
</dbReference>
<feature type="compositionally biased region" description="Polar residues" evidence="3">
    <location>
        <begin position="457"/>
        <end position="466"/>
    </location>
</feature>
<dbReference type="PANTHER" id="PTHR44591">
    <property type="entry name" value="STRESS RESPONSE REGULATOR PROTEIN 1"/>
    <property type="match status" value="1"/>
</dbReference>
<dbReference type="Gene3D" id="3.40.50.2300">
    <property type="match status" value="1"/>
</dbReference>
<accession>A0ABY7H4U5</accession>
<dbReference type="Pfam" id="PF14332">
    <property type="entry name" value="DUF4388"/>
    <property type="match status" value="1"/>
</dbReference>
<name>A0ABY7H4U5_9BACT</name>
<dbReference type="InterPro" id="IPR025497">
    <property type="entry name" value="PatA-like_N"/>
</dbReference>
<gene>
    <name evidence="5" type="ORF">O0S08_48960</name>
</gene>
<dbReference type="SUPFAM" id="SSF52172">
    <property type="entry name" value="CheY-like"/>
    <property type="match status" value="1"/>
</dbReference>
<dbReference type="SMART" id="SM00448">
    <property type="entry name" value="REC"/>
    <property type="match status" value="1"/>
</dbReference>
<dbReference type="EMBL" id="CP114040">
    <property type="protein sequence ID" value="WAS94115.1"/>
    <property type="molecule type" value="Genomic_DNA"/>
</dbReference>
<keyword evidence="1 2" id="KW-0597">Phosphoprotein</keyword>
<feature type="domain" description="Response regulatory" evidence="4">
    <location>
        <begin position="14"/>
        <end position="128"/>
    </location>
</feature>
<evidence type="ECO:0000256" key="1">
    <source>
        <dbReference type="ARBA" id="ARBA00022553"/>
    </source>
</evidence>
<evidence type="ECO:0000313" key="5">
    <source>
        <dbReference type="EMBL" id="WAS94115.1"/>
    </source>
</evidence>
<dbReference type="PANTHER" id="PTHR44591:SF3">
    <property type="entry name" value="RESPONSE REGULATORY DOMAIN-CONTAINING PROTEIN"/>
    <property type="match status" value="1"/>
</dbReference>
<reference evidence="5" key="1">
    <citation type="submission" date="2022-11" db="EMBL/GenBank/DDBJ databases">
        <title>Minimal conservation of predation-associated metabolite biosynthetic gene clusters underscores biosynthetic potential of Myxococcota including descriptions for ten novel species: Archangium lansinium sp. nov., Myxococcus landrumus sp. nov., Nannocystis bai.</title>
        <authorList>
            <person name="Ahearne A."/>
            <person name="Stevens C."/>
            <person name="Dowd S."/>
        </authorList>
    </citation>
    <scope>NUCLEOTIDE SEQUENCE</scope>
    <source>
        <strain evidence="5">Fl3</strain>
    </source>
</reference>
<feature type="compositionally biased region" description="Basic and acidic residues" evidence="3">
    <location>
        <begin position="350"/>
        <end position="383"/>
    </location>
</feature>
<evidence type="ECO:0000256" key="3">
    <source>
        <dbReference type="SAM" id="MobiDB-lite"/>
    </source>
</evidence>
<dbReference type="InterPro" id="IPR050595">
    <property type="entry name" value="Bact_response_regulator"/>
</dbReference>
<organism evidence="5 6">
    <name type="scientific">Nannocystis punicea</name>
    <dbReference type="NCBI Taxonomy" id="2995304"/>
    <lineage>
        <taxon>Bacteria</taxon>
        <taxon>Pseudomonadati</taxon>
        <taxon>Myxococcota</taxon>
        <taxon>Polyangia</taxon>
        <taxon>Nannocystales</taxon>
        <taxon>Nannocystaceae</taxon>
        <taxon>Nannocystis</taxon>
    </lineage>
</organism>
<feature type="region of interest" description="Disordered" evidence="3">
    <location>
        <begin position="457"/>
        <end position="480"/>
    </location>
</feature>
<dbReference type="CDD" id="cd00156">
    <property type="entry name" value="REC"/>
    <property type="match status" value="1"/>
</dbReference>
<feature type="region of interest" description="Disordered" evidence="3">
    <location>
        <begin position="230"/>
        <end position="420"/>
    </location>
</feature>
<evidence type="ECO:0000313" key="6">
    <source>
        <dbReference type="Proteomes" id="UP001164459"/>
    </source>
</evidence>
<dbReference type="PROSITE" id="PS50110">
    <property type="entry name" value="RESPONSE_REGULATORY"/>
    <property type="match status" value="1"/>
</dbReference>
<evidence type="ECO:0000256" key="2">
    <source>
        <dbReference type="PROSITE-ProRule" id="PRU00169"/>
    </source>
</evidence>
<dbReference type="Pfam" id="PF00072">
    <property type="entry name" value="Response_reg"/>
    <property type="match status" value="1"/>
</dbReference>
<feature type="modified residue" description="4-aspartylphosphate" evidence="2">
    <location>
        <position position="63"/>
    </location>
</feature>
<dbReference type="RefSeq" id="WP_269036452.1">
    <property type="nucleotide sequence ID" value="NZ_CP114040.1"/>
</dbReference>
<dbReference type="InterPro" id="IPR001789">
    <property type="entry name" value="Sig_transdc_resp-reg_receiver"/>
</dbReference>
<protein>
    <submittedName>
        <fullName evidence="5">Response regulator</fullName>
    </submittedName>
</protein>